<dbReference type="SUPFAM" id="SSF47240">
    <property type="entry name" value="Ferritin-like"/>
    <property type="match status" value="1"/>
</dbReference>
<organism evidence="4 5">
    <name type="scientific">Paenibacillus bovis</name>
    <dbReference type="NCBI Taxonomy" id="1616788"/>
    <lineage>
        <taxon>Bacteria</taxon>
        <taxon>Bacillati</taxon>
        <taxon>Bacillota</taxon>
        <taxon>Bacilli</taxon>
        <taxon>Bacillales</taxon>
        <taxon>Paenibacillaceae</taxon>
        <taxon>Paenibacillus</taxon>
    </lineage>
</organism>
<feature type="domain" description="Ferritin/DPS" evidence="3">
    <location>
        <begin position="21"/>
        <end position="159"/>
    </location>
</feature>
<dbReference type="PIRSF" id="PIRSF005900">
    <property type="entry name" value="Dps"/>
    <property type="match status" value="1"/>
</dbReference>
<evidence type="ECO:0000256" key="2">
    <source>
        <dbReference type="RuleBase" id="RU003875"/>
    </source>
</evidence>
<dbReference type="PANTHER" id="PTHR42932">
    <property type="entry name" value="GENERAL STRESS PROTEIN 20U"/>
    <property type="match status" value="1"/>
</dbReference>
<dbReference type="InterPro" id="IPR012347">
    <property type="entry name" value="Ferritin-like"/>
</dbReference>
<dbReference type="InterPro" id="IPR002177">
    <property type="entry name" value="DPS_DNA-bd"/>
</dbReference>
<dbReference type="Gene3D" id="1.20.1260.10">
    <property type="match status" value="1"/>
</dbReference>
<dbReference type="PROSITE" id="PS00819">
    <property type="entry name" value="DPS_2"/>
    <property type="match status" value="1"/>
</dbReference>
<dbReference type="AlphaFoldDB" id="A0A172ZAK7"/>
<dbReference type="PRINTS" id="PR01346">
    <property type="entry name" value="HELNAPAPROT"/>
</dbReference>
<reference evidence="5" key="1">
    <citation type="submission" date="2015-10" db="EMBL/GenBank/DDBJ databases">
        <title>Genome of Paenibacillus bovis sp. nov.</title>
        <authorList>
            <person name="Wu Z."/>
            <person name="Gao C."/>
            <person name="Liu Z."/>
            <person name="Zheng H."/>
        </authorList>
    </citation>
    <scope>NUCLEOTIDE SEQUENCE [LARGE SCALE GENOMIC DNA]</scope>
    <source>
        <strain evidence="5">BD3526</strain>
    </source>
</reference>
<dbReference type="CDD" id="cd01043">
    <property type="entry name" value="DPS"/>
    <property type="match status" value="1"/>
</dbReference>
<name>A0A172ZAK7_9BACL</name>
<dbReference type="InterPro" id="IPR023188">
    <property type="entry name" value="DPS_DNA-bd_CS"/>
</dbReference>
<dbReference type="KEGG" id="pbv:AR543_00520"/>
<dbReference type="RefSeq" id="WP_060530860.1">
    <property type="nucleotide sequence ID" value="NZ_CP013023.1"/>
</dbReference>
<dbReference type="PANTHER" id="PTHR42932:SF1">
    <property type="entry name" value="GENERAL STRESS PROTEIN 20U"/>
    <property type="match status" value="1"/>
</dbReference>
<evidence type="ECO:0000256" key="1">
    <source>
        <dbReference type="ARBA" id="ARBA00009497"/>
    </source>
</evidence>
<protein>
    <submittedName>
        <fullName evidence="4">DNA starvation/stationary phase protection protein</fullName>
    </submittedName>
</protein>
<keyword evidence="5" id="KW-1185">Reference proteome</keyword>
<dbReference type="Proteomes" id="UP000078148">
    <property type="component" value="Chromosome"/>
</dbReference>
<comment type="similarity">
    <text evidence="1 2">Belongs to the Dps family.</text>
</comment>
<dbReference type="GO" id="GO:0008199">
    <property type="term" value="F:ferric iron binding"/>
    <property type="evidence" value="ECO:0007669"/>
    <property type="project" value="InterPro"/>
</dbReference>
<evidence type="ECO:0000313" key="4">
    <source>
        <dbReference type="EMBL" id="ANF94664.1"/>
    </source>
</evidence>
<evidence type="ECO:0000313" key="5">
    <source>
        <dbReference type="Proteomes" id="UP000078148"/>
    </source>
</evidence>
<dbReference type="Pfam" id="PF00210">
    <property type="entry name" value="Ferritin"/>
    <property type="match status" value="1"/>
</dbReference>
<dbReference type="InterPro" id="IPR008331">
    <property type="entry name" value="Ferritin_DPS_dom"/>
</dbReference>
<dbReference type="STRING" id="1616788.AR543_00520"/>
<gene>
    <name evidence="4" type="ORF">AR543_00520</name>
</gene>
<proteinExistence type="inferred from homology"/>
<accession>A0A172ZAK7</accession>
<dbReference type="EMBL" id="CP013023">
    <property type="protein sequence ID" value="ANF94664.1"/>
    <property type="molecule type" value="Genomic_DNA"/>
</dbReference>
<evidence type="ECO:0000259" key="3">
    <source>
        <dbReference type="Pfam" id="PF00210"/>
    </source>
</evidence>
<dbReference type="OrthoDB" id="9797023at2"/>
<dbReference type="InterPro" id="IPR009078">
    <property type="entry name" value="Ferritin-like_SF"/>
</dbReference>
<reference evidence="4 5" key="2">
    <citation type="journal article" date="2016" name="Int. J. Syst. Evol. Microbiol.">
        <title>Paenibacillus bovis sp. nov., isolated from raw yak (Bos grunniens) milk.</title>
        <authorList>
            <person name="Gao C."/>
            <person name="Han J."/>
            <person name="Liu Z."/>
            <person name="Xu X."/>
            <person name="Hang F."/>
            <person name="Wu Z."/>
        </authorList>
    </citation>
    <scope>NUCLEOTIDE SEQUENCE [LARGE SCALE GENOMIC DNA]</scope>
    <source>
        <strain evidence="4 5">BD3526</strain>
    </source>
</reference>
<sequence length="160" mass="17866">MTTVNNQTHTSETTQIDSLYNALNIQIANWSVLYTKLHNFHWYVKGENFYTLHAKFEELYTQVTVYMDDVAERLLAIGGRPVATIKEQLELSTLLEATGSESANQMVTSVVEDFATLAGEMSEAITLAEELADQPTADLLTGIRGEVEKAAWMLNAYLGR</sequence>
<dbReference type="PROSITE" id="PS00818">
    <property type="entry name" value="DPS_1"/>
    <property type="match status" value="1"/>
</dbReference>
<dbReference type="GO" id="GO:0016722">
    <property type="term" value="F:oxidoreductase activity, acting on metal ions"/>
    <property type="evidence" value="ECO:0007669"/>
    <property type="project" value="InterPro"/>
</dbReference>